<accession>A0ABP8JX39</accession>
<protein>
    <submittedName>
        <fullName evidence="2">Uncharacterized protein</fullName>
    </submittedName>
</protein>
<proteinExistence type="predicted"/>
<evidence type="ECO:0000313" key="3">
    <source>
        <dbReference type="Proteomes" id="UP001500390"/>
    </source>
</evidence>
<keyword evidence="3" id="KW-1185">Reference proteome</keyword>
<feature type="region of interest" description="Disordered" evidence="1">
    <location>
        <begin position="91"/>
        <end position="114"/>
    </location>
</feature>
<name>A0ABP8JX39_9MICO</name>
<gene>
    <name evidence="2" type="ORF">GCM10023153_20600</name>
</gene>
<evidence type="ECO:0000313" key="2">
    <source>
        <dbReference type="EMBL" id="GAA4397065.1"/>
    </source>
</evidence>
<comment type="caution">
    <text evidence="2">The sequence shown here is derived from an EMBL/GenBank/DDBJ whole genome shotgun (WGS) entry which is preliminary data.</text>
</comment>
<dbReference type="EMBL" id="BAABFX010000028">
    <property type="protein sequence ID" value="GAA4397065.1"/>
    <property type="molecule type" value="Genomic_DNA"/>
</dbReference>
<dbReference type="Proteomes" id="UP001500390">
    <property type="component" value="Unassembled WGS sequence"/>
</dbReference>
<reference evidence="3" key="1">
    <citation type="journal article" date="2019" name="Int. J. Syst. Evol. Microbiol.">
        <title>The Global Catalogue of Microorganisms (GCM) 10K type strain sequencing project: providing services to taxonomists for standard genome sequencing and annotation.</title>
        <authorList>
            <consortium name="The Broad Institute Genomics Platform"/>
            <consortium name="The Broad Institute Genome Sequencing Center for Infectious Disease"/>
            <person name="Wu L."/>
            <person name="Ma J."/>
        </authorList>
    </citation>
    <scope>NUCLEOTIDE SEQUENCE [LARGE SCALE GENOMIC DNA]</scope>
    <source>
        <strain evidence="3">JCM 17738</strain>
    </source>
</reference>
<organism evidence="2 3">
    <name type="scientific">Ornithinibacter aureus</name>
    <dbReference type="NCBI Taxonomy" id="622664"/>
    <lineage>
        <taxon>Bacteria</taxon>
        <taxon>Bacillati</taxon>
        <taxon>Actinomycetota</taxon>
        <taxon>Actinomycetes</taxon>
        <taxon>Micrococcales</taxon>
        <taxon>Intrasporangiaceae</taxon>
        <taxon>Ornithinibacter</taxon>
    </lineage>
</organism>
<sequence length="114" mass="12269">MIAILEGAFAGGRPEPWQAVGMSSPLPPNQEYVRREIIAAALATRAESTGGYLRWSELAEFPLPDGTMERLVDPGRGGIWNPRGYAATLTIVTSPDGPYPDREIDGGSGVHPHR</sequence>
<evidence type="ECO:0000256" key="1">
    <source>
        <dbReference type="SAM" id="MobiDB-lite"/>
    </source>
</evidence>